<organism evidence="5 6">
    <name type="scientific">Lachnoanaerobaculum umeaense</name>
    <dbReference type="NCBI Taxonomy" id="617123"/>
    <lineage>
        <taxon>Bacteria</taxon>
        <taxon>Bacillati</taxon>
        <taxon>Bacillota</taxon>
        <taxon>Clostridia</taxon>
        <taxon>Lachnospirales</taxon>
        <taxon>Lachnospiraceae</taxon>
        <taxon>Lachnoanaerobaculum</taxon>
    </lineage>
</organism>
<dbReference type="PIRSF" id="PIRSF000303">
    <property type="entry name" value="Glutathion_perox"/>
    <property type="match status" value="1"/>
</dbReference>
<dbReference type="PANTHER" id="PTHR11592:SF78">
    <property type="entry name" value="GLUTATHIONE PEROXIDASE"/>
    <property type="match status" value="1"/>
</dbReference>
<dbReference type="OrthoDB" id="9809733at2"/>
<dbReference type="Pfam" id="PF00255">
    <property type="entry name" value="GSHPx"/>
    <property type="match status" value="1"/>
</dbReference>
<name>A0A385Q2I7_9FIRM</name>
<reference evidence="5 6" key="1">
    <citation type="submission" date="2018-09" db="EMBL/GenBank/DDBJ databases">
        <title>Genome sequencing of Lachnoanaerobaculum umeaense DSM 23576.</title>
        <authorList>
            <person name="Kook J.-K."/>
            <person name="Park S.-N."/>
            <person name="Lim Y.K."/>
        </authorList>
    </citation>
    <scope>NUCLEOTIDE SEQUENCE [LARGE SCALE GENOMIC DNA]</scope>
    <source>
        <strain evidence="6">DSM 23576 \ CCUG 58757</strain>
    </source>
</reference>
<dbReference type="RefSeq" id="WP_111525920.1">
    <property type="nucleotide sequence ID" value="NZ_CP032364.1"/>
</dbReference>
<dbReference type="InterPro" id="IPR000889">
    <property type="entry name" value="Glutathione_peroxidase"/>
</dbReference>
<dbReference type="AlphaFoldDB" id="A0A385Q2I7"/>
<dbReference type="Proteomes" id="UP000265562">
    <property type="component" value="Chromosome"/>
</dbReference>
<dbReference type="Gene3D" id="3.40.30.10">
    <property type="entry name" value="Glutaredoxin"/>
    <property type="match status" value="1"/>
</dbReference>
<keyword evidence="2 4" id="KW-0575">Peroxidase</keyword>
<comment type="similarity">
    <text evidence="1 4">Belongs to the glutathione peroxidase family.</text>
</comment>
<evidence type="ECO:0000313" key="6">
    <source>
        <dbReference type="Proteomes" id="UP000265562"/>
    </source>
</evidence>
<dbReference type="KEGG" id="lua:D4A81_12085"/>
<gene>
    <name evidence="5" type="ORF">D4A81_12085</name>
</gene>
<dbReference type="InterPro" id="IPR036249">
    <property type="entry name" value="Thioredoxin-like_sf"/>
</dbReference>
<dbReference type="PANTHER" id="PTHR11592">
    <property type="entry name" value="GLUTATHIONE PEROXIDASE"/>
    <property type="match status" value="1"/>
</dbReference>
<dbReference type="InterPro" id="IPR029760">
    <property type="entry name" value="GPX_CS"/>
</dbReference>
<accession>A0A385Q2I7</accession>
<dbReference type="InterPro" id="IPR013766">
    <property type="entry name" value="Thioredoxin_domain"/>
</dbReference>
<dbReference type="PRINTS" id="PR01011">
    <property type="entry name" value="GLUTPROXDASE"/>
</dbReference>
<sequence>MNIYDFKVKNNKGEEVSLSDYKNKVVLIINSATECGFTPQYEQLQKLYADYQDKDFVILDFPCNQFGHQAPGSDEEIAKFCSSRFGVTFPLFSKIEVNGDGASEVFKYLKSEKGFAGWGADNDMSKLLTKMLSEVDPDYASKPDIKWNFTKFLIDKSGNVVRRFEPTEGVEVVEEAVKELI</sequence>
<dbReference type="EMBL" id="CP032364">
    <property type="protein sequence ID" value="AYB00599.1"/>
    <property type="molecule type" value="Genomic_DNA"/>
</dbReference>
<proteinExistence type="inferred from homology"/>
<dbReference type="GO" id="GO:0034599">
    <property type="term" value="P:cellular response to oxidative stress"/>
    <property type="evidence" value="ECO:0007669"/>
    <property type="project" value="TreeGrafter"/>
</dbReference>
<protein>
    <recommendedName>
        <fullName evidence="4">Glutathione peroxidase</fullName>
    </recommendedName>
</protein>
<dbReference type="PROSITE" id="PS00763">
    <property type="entry name" value="GLUTATHIONE_PEROXID_2"/>
    <property type="match status" value="1"/>
</dbReference>
<dbReference type="PROSITE" id="PS51355">
    <property type="entry name" value="GLUTATHIONE_PEROXID_3"/>
    <property type="match status" value="1"/>
</dbReference>
<keyword evidence="6" id="KW-1185">Reference proteome</keyword>
<evidence type="ECO:0000313" key="5">
    <source>
        <dbReference type="EMBL" id="AYB00599.1"/>
    </source>
</evidence>
<evidence type="ECO:0000256" key="3">
    <source>
        <dbReference type="ARBA" id="ARBA00023002"/>
    </source>
</evidence>
<dbReference type="GO" id="GO:0004601">
    <property type="term" value="F:peroxidase activity"/>
    <property type="evidence" value="ECO:0007669"/>
    <property type="project" value="UniProtKB-KW"/>
</dbReference>
<dbReference type="FunFam" id="3.40.30.10:FF:000010">
    <property type="entry name" value="Glutathione peroxidase"/>
    <property type="match status" value="1"/>
</dbReference>
<evidence type="ECO:0000256" key="1">
    <source>
        <dbReference type="ARBA" id="ARBA00006926"/>
    </source>
</evidence>
<evidence type="ECO:0000256" key="4">
    <source>
        <dbReference type="RuleBase" id="RU000499"/>
    </source>
</evidence>
<dbReference type="CDD" id="cd00340">
    <property type="entry name" value="GSH_Peroxidase"/>
    <property type="match status" value="1"/>
</dbReference>
<keyword evidence="3 4" id="KW-0560">Oxidoreductase</keyword>
<dbReference type="SUPFAM" id="SSF52833">
    <property type="entry name" value="Thioredoxin-like"/>
    <property type="match status" value="1"/>
</dbReference>
<evidence type="ECO:0000256" key="2">
    <source>
        <dbReference type="ARBA" id="ARBA00022559"/>
    </source>
</evidence>
<dbReference type="PROSITE" id="PS51352">
    <property type="entry name" value="THIOREDOXIN_2"/>
    <property type="match status" value="1"/>
</dbReference>